<dbReference type="PROSITE" id="PS50043">
    <property type="entry name" value="HTH_LUXR_2"/>
    <property type="match status" value="1"/>
</dbReference>
<accession>A0ABY4ATW9</accession>
<reference evidence="2 3" key="1">
    <citation type="submission" date="2022-03" db="EMBL/GenBank/DDBJ databases">
        <title>Agromyces sp. isolated from the gut of P. brevitarsis seulensis larvae.</title>
        <authorList>
            <person name="Won M."/>
            <person name="Kwon S.-W."/>
        </authorList>
    </citation>
    <scope>NUCLEOTIDE SEQUENCE [LARGE SCALE GENOMIC DNA]</scope>
    <source>
        <strain evidence="2 3">KACC 16215</strain>
    </source>
</reference>
<protein>
    <submittedName>
        <fullName evidence="2">LuxR C-terminal-related transcriptional regulator</fullName>
    </submittedName>
</protein>
<sequence length="522" mass="55675">MVASHRTERSADPRAALRRAVGERDVDAVTSLVAAHWMHLLEDRSITLALAMGLCKPDPADPLLTAVFTELSAHLKSAFRTDVASHRARWNGERRSEAEALRTVLGATIASIAARAEGRAAESRTHAGRARAALPTAIARIPAGMLARLQHHWLRAELMSTGYVTVVDGAEEVLRVAVATGQLDVAYSTAGYSALSHALAGRGPASDRAATEAAALADLIEPWQRSAMGVPLRLATALRLLDRGHGDDAAALLTDDRRAEQDSELWALALMVRAQLPAAKNDPPRLLALLEAEAASWPSDLVARPINCVPLDAARAQLHGLMGHGALAVELLERSAEHDAHGIVRVRLAAIRAAEDATAAAAFVEAVLRESGDRPRAAAEMHLLKAARALSEENEAVASGEFRRAVALALENGIPRSLVVAGPTVLAKLSELTETSEALEAVARIDQELVALDRSKDHTLLTPRERAVLLGLMSGRTRAEVARDSFVSVETVRSQLRSAYRKLGVRSLEAAIFAATEAGIRP</sequence>
<dbReference type="SMART" id="SM00421">
    <property type="entry name" value="HTH_LUXR"/>
    <property type="match status" value="1"/>
</dbReference>
<evidence type="ECO:0000313" key="2">
    <source>
        <dbReference type="EMBL" id="UOE26606.1"/>
    </source>
</evidence>
<dbReference type="InterPro" id="IPR036388">
    <property type="entry name" value="WH-like_DNA-bd_sf"/>
</dbReference>
<keyword evidence="3" id="KW-1185">Reference proteome</keyword>
<dbReference type="InterPro" id="IPR016032">
    <property type="entry name" value="Sig_transdc_resp-reg_C-effctor"/>
</dbReference>
<dbReference type="CDD" id="cd06170">
    <property type="entry name" value="LuxR_C_like"/>
    <property type="match status" value="1"/>
</dbReference>
<evidence type="ECO:0000313" key="3">
    <source>
        <dbReference type="Proteomes" id="UP000831304"/>
    </source>
</evidence>
<dbReference type="Proteomes" id="UP000831304">
    <property type="component" value="Chromosome"/>
</dbReference>
<dbReference type="InterPro" id="IPR000792">
    <property type="entry name" value="Tscrpt_reg_LuxR_C"/>
</dbReference>
<dbReference type="RefSeq" id="WP_243569423.1">
    <property type="nucleotide sequence ID" value="NZ_CP094533.1"/>
</dbReference>
<dbReference type="Gene3D" id="1.10.10.10">
    <property type="entry name" value="Winged helix-like DNA-binding domain superfamily/Winged helix DNA-binding domain"/>
    <property type="match status" value="1"/>
</dbReference>
<feature type="domain" description="HTH luxR-type" evidence="1">
    <location>
        <begin position="454"/>
        <end position="519"/>
    </location>
</feature>
<dbReference type="PRINTS" id="PR00038">
    <property type="entry name" value="HTHLUXR"/>
</dbReference>
<gene>
    <name evidence="2" type="ORF">MTP13_02160</name>
</gene>
<dbReference type="SUPFAM" id="SSF46894">
    <property type="entry name" value="C-terminal effector domain of the bipartite response regulators"/>
    <property type="match status" value="1"/>
</dbReference>
<name>A0ABY4ATW9_9MICO</name>
<dbReference type="EMBL" id="CP094533">
    <property type="protein sequence ID" value="UOE26606.1"/>
    <property type="molecule type" value="Genomic_DNA"/>
</dbReference>
<proteinExistence type="predicted"/>
<organism evidence="2 3">
    <name type="scientific">Agromyces soli</name>
    <dbReference type="NCBI Taxonomy" id="659012"/>
    <lineage>
        <taxon>Bacteria</taxon>
        <taxon>Bacillati</taxon>
        <taxon>Actinomycetota</taxon>
        <taxon>Actinomycetes</taxon>
        <taxon>Micrococcales</taxon>
        <taxon>Microbacteriaceae</taxon>
        <taxon>Agromyces</taxon>
    </lineage>
</organism>
<dbReference type="Pfam" id="PF00196">
    <property type="entry name" value="GerE"/>
    <property type="match status" value="1"/>
</dbReference>
<evidence type="ECO:0000259" key="1">
    <source>
        <dbReference type="PROSITE" id="PS50043"/>
    </source>
</evidence>